<dbReference type="AlphaFoldDB" id="A0A8E6B5R0"/>
<accession>A0A8E6B5R0</accession>
<protein>
    <recommendedName>
        <fullName evidence="4">DoxX family protein</fullName>
    </recommendedName>
</protein>
<proteinExistence type="predicted"/>
<evidence type="ECO:0000256" key="1">
    <source>
        <dbReference type="SAM" id="Phobius"/>
    </source>
</evidence>
<name>A0A8E6B5R0_9BACT</name>
<evidence type="ECO:0000313" key="3">
    <source>
        <dbReference type="Proteomes" id="UP000676194"/>
    </source>
</evidence>
<dbReference type="EMBL" id="CP074694">
    <property type="protein sequence ID" value="QVL31847.1"/>
    <property type="molecule type" value="Genomic_DNA"/>
</dbReference>
<feature type="transmembrane region" description="Helical" evidence="1">
    <location>
        <begin position="64"/>
        <end position="89"/>
    </location>
</feature>
<keyword evidence="1" id="KW-0812">Transmembrane</keyword>
<dbReference type="Proteomes" id="UP000676194">
    <property type="component" value="Chromosome"/>
</dbReference>
<feature type="transmembrane region" description="Helical" evidence="1">
    <location>
        <begin position="20"/>
        <end position="44"/>
    </location>
</feature>
<organism evidence="2 3">
    <name type="scientific">Telmatocola sphagniphila</name>
    <dbReference type="NCBI Taxonomy" id="1123043"/>
    <lineage>
        <taxon>Bacteria</taxon>
        <taxon>Pseudomonadati</taxon>
        <taxon>Planctomycetota</taxon>
        <taxon>Planctomycetia</taxon>
        <taxon>Gemmatales</taxon>
        <taxon>Gemmataceae</taxon>
    </lineage>
</organism>
<feature type="transmembrane region" description="Helical" evidence="1">
    <location>
        <begin position="96"/>
        <end position="117"/>
    </location>
</feature>
<keyword evidence="3" id="KW-1185">Reference proteome</keyword>
<feature type="transmembrane region" description="Helical" evidence="1">
    <location>
        <begin position="171"/>
        <end position="190"/>
    </location>
</feature>
<reference evidence="2" key="1">
    <citation type="submission" date="2021-05" db="EMBL/GenBank/DDBJ databases">
        <title>Complete genome sequence of the cellulolytic planctomycete Telmatocola sphagniphila SP2T and characterization of the first cellulase from planctomycetes.</title>
        <authorList>
            <person name="Rakitin A.L."/>
            <person name="Beletsky A.V."/>
            <person name="Naumoff D.G."/>
            <person name="Kulichevskaya I.S."/>
            <person name="Mardanov A.V."/>
            <person name="Ravin N.V."/>
            <person name="Dedysh S.N."/>
        </authorList>
    </citation>
    <scope>NUCLEOTIDE SEQUENCE</scope>
    <source>
        <strain evidence="2">SP2T</strain>
    </source>
</reference>
<evidence type="ECO:0008006" key="4">
    <source>
        <dbReference type="Google" id="ProtNLM"/>
    </source>
</evidence>
<keyword evidence="1" id="KW-1133">Transmembrane helix</keyword>
<dbReference type="KEGG" id="tsph:KIH39_23920"/>
<sequence length="328" mass="36860">MSTSPPVIAMQAKFYFWARLFCRLFLMVFLFAYAAAKFVGAQFVTTGTTLDIPAGELSGIELTWIYFGYSTLMSSFVLGGQATAAVLLGYARTARLGALILLPIISNIVVINFAFNIGTDTKIFSIILLLMDLFLLAGDWSLWKRIFWEEIPSEPAQPAILGNPTIKKFKVFLVPLCAVMIYALICYAQSNNAPRTPLTGDWKLTSATVNGKDSKDASLGSGWWKISFEAFGRFGARIPEGYLSGRYSVEPSTNSLHLKYDPTRTPTRWEQPSDAQLRQLYADQLADYRWPVDVTCTYRLENDRLIITGSRGEDKFEWVLVPFVRSRQ</sequence>
<gene>
    <name evidence="2" type="ORF">KIH39_23920</name>
</gene>
<keyword evidence="1" id="KW-0472">Membrane</keyword>
<dbReference type="RefSeq" id="WP_213496216.1">
    <property type="nucleotide sequence ID" value="NZ_CP074694.1"/>
</dbReference>
<evidence type="ECO:0000313" key="2">
    <source>
        <dbReference type="EMBL" id="QVL31847.1"/>
    </source>
</evidence>